<dbReference type="InParanoid" id="A0A7M7LQC2"/>
<protein>
    <submittedName>
        <fullName evidence="1">Uncharacterized protein</fullName>
    </submittedName>
</protein>
<accession>A0A7M7LQC2</accession>
<dbReference type="Proteomes" id="UP000002358">
    <property type="component" value="Chromosome 1"/>
</dbReference>
<reference evidence="1" key="1">
    <citation type="submission" date="2021-01" db="UniProtKB">
        <authorList>
            <consortium name="EnsemblMetazoa"/>
        </authorList>
    </citation>
    <scope>IDENTIFICATION</scope>
</reference>
<evidence type="ECO:0000313" key="2">
    <source>
        <dbReference type="Proteomes" id="UP000002358"/>
    </source>
</evidence>
<name>A0A7M7LQC2_NASVI</name>
<dbReference type="RefSeq" id="XP_008202627.1">
    <property type="nucleotide sequence ID" value="XM_008204405.4"/>
</dbReference>
<dbReference type="EnsemblMetazoa" id="XM_008204405">
    <property type="protein sequence ID" value="XP_008202627"/>
    <property type="gene ID" value="LOC103315469"/>
</dbReference>
<dbReference type="KEGG" id="nvi:103315469"/>
<evidence type="ECO:0000313" key="1">
    <source>
        <dbReference type="EnsemblMetazoa" id="XP_008202627"/>
    </source>
</evidence>
<dbReference type="SMR" id="A0A7M7LQC2"/>
<organism evidence="1 2">
    <name type="scientific">Nasonia vitripennis</name>
    <name type="common">Parasitic wasp</name>
    <dbReference type="NCBI Taxonomy" id="7425"/>
    <lineage>
        <taxon>Eukaryota</taxon>
        <taxon>Metazoa</taxon>
        <taxon>Ecdysozoa</taxon>
        <taxon>Arthropoda</taxon>
        <taxon>Hexapoda</taxon>
        <taxon>Insecta</taxon>
        <taxon>Pterygota</taxon>
        <taxon>Neoptera</taxon>
        <taxon>Endopterygota</taxon>
        <taxon>Hymenoptera</taxon>
        <taxon>Apocrita</taxon>
        <taxon>Proctotrupomorpha</taxon>
        <taxon>Chalcidoidea</taxon>
        <taxon>Pteromalidae</taxon>
        <taxon>Pteromalinae</taxon>
        <taxon>Nasonia</taxon>
    </lineage>
</organism>
<dbReference type="EnsemblMetazoa" id="XM_008204407">
    <property type="protein sequence ID" value="XP_008202629"/>
    <property type="gene ID" value="LOC103315469"/>
</dbReference>
<dbReference type="AlphaFoldDB" id="A0A7M7LQC2"/>
<keyword evidence="2" id="KW-1185">Reference proteome</keyword>
<proteinExistence type="predicted"/>
<sequence>MGRSTHDTSSRATRRLTDFSVPKIRKIVHKVMTKHCDDKFYHKIDLIKKVLRKLKVHPVGCSETSKIRNMINRWINTNKPTDEDNDDKKDLKMEIAKINESKNPTDKQQTVALSETTGKSAQADSAQVVPVVLTLERIDEQQMVTIDQSTKQTNTDEKVSASVKDLSKLKKEKIIPLIDLTSLDADEIKKEPVENDEGSNAALDSQVVNAVMPGYNYNYYYSYPYNGYNYNYDYNYHKYWYAYYNGYNNYDQQYNKNTNCNGVYTAAPVNYTNNNV</sequence>
<dbReference type="GeneID" id="103315469"/>
<dbReference type="RefSeq" id="XP_008202629.1">
    <property type="nucleotide sequence ID" value="XM_008204407.4"/>
</dbReference>